<gene>
    <name evidence="1" type="ORF">ALEPTO_LOCUS14189</name>
</gene>
<keyword evidence="2" id="KW-1185">Reference proteome</keyword>
<evidence type="ECO:0000313" key="2">
    <source>
        <dbReference type="Proteomes" id="UP000789508"/>
    </source>
</evidence>
<protein>
    <submittedName>
        <fullName evidence="1">7221_t:CDS:1</fullName>
    </submittedName>
</protein>
<proteinExistence type="predicted"/>
<organism evidence="1 2">
    <name type="scientific">Ambispora leptoticha</name>
    <dbReference type="NCBI Taxonomy" id="144679"/>
    <lineage>
        <taxon>Eukaryota</taxon>
        <taxon>Fungi</taxon>
        <taxon>Fungi incertae sedis</taxon>
        <taxon>Mucoromycota</taxon>
        <taxon>Glomeromycotina</taxon>
        <taxon>Glomeromycetes</taxon>
        <taxon>Archaeosporales</taxon>
        <taxon>Ambisporaceae</taxon>
        <taxon>Ambispora</taxon>
    </lineage>
</organism>
<feature type="non-terminal residue" evidence="1">
    <location>
        <position position="1"/>
    </location>
</feature>
<reference evidence="1" key="1">
    <citation type="submission" date="2021-06" db="EMBL/GenBank/DDBJ databases">
        <authorList>
            <person name="Kallberg Y."/>
            <person name="Tangrot J."/>
            <person name="Rosling A."/>
        </authorList>
    </citation>
    <scope>NUCLEOTIDE SEQUENCE</scope>
    <source>
        <strain evidence="1">FL130A</strain>
    </source>
</reference>
<dbReference type="AlphaFoldDB" id="A0A9N9NU58"/>
<dbReference type="EMBL" id="CAJVPS010053043">
    <property type="protein sequence ID" value="CAG8771990.1"/>
    <property type="molecule type" value="Genomic_DNA"/>
</dbReference>
<name>A0A9N9NU58_9GLOM</name>
<evidence type="ECO:0000313" key="1">
    <source>
        <dbReference type="EMBL" id="CAG8771990.1"/>
    </source>
</evidence>
<accession>A0A9N9NU58</accession>
<sequence length="58" mass="6493">LLAPLDCTNLLVEPFESHICSKDNHFIQISQIHFEDNSPLSQKLIPTPISIPPLIIDS</sequence>
<comment type="caution">
    <text evidence="1">The sequence shown here is derived from an EMBL/GenBank/DDBJ whole genome shotgun (WGS) entry which is preliminary data.</text>
</comment>
<dbReference type="Proteomes" id="UP000789508">
    <property type="component" value="Unassembled WGS sequence"/>
</dbReference>